<dbReference type="GO" id="GO:0070401">
    <property type="term" value="F:NADP+ binding"/>
    <property type="evidence" value="ECO:0007669"/>
    <property type="project" value="InterPro"/>
</dbReference>
<dbReference type="RefSeq" id="WP_123814971.1">
    <property type="nucleotide sequence ID" value="NZ_RKQZ01000001.1"/>
</dbReference>
<dbReference type="EC" id="1.2.1.38" evidence="5"/>
<comment type="catalytic activity">
    <reaction evidence="5">
        <text>N-acetyl-L-glutamate 5-semialdehyde + phosphate + NADP(+) = N-acetyl-L-glutamyl 5-phosphate + NADPH + H(+)</text>
        <dbReference type="Rhea" id="RHEA:21588"/>
        <dbReference type="ChEBI" id="CHEBI:15378"/>
        <dbReference type="ChEBI" id="CHEBI:29123"/>
        <dbReference type="ChEBI" id="CHEBI:43474"/>
        <dbReference type="ChEBI" id="CHEBI:57783"/>
        <dbReference type="ChEBI" id="CHEBI:57936"/>
        <dbReference type="ChEBI" id="CHEBI:58349"/>
        <dbReference type="EC" id="1.2.1.38"/>
    </reaction>
</comment>
<gene>
    <name evidence="5" type="primary">argC</name>
    <name evidence="8" type="ORF">EDD34_2633</name>
</gene>
<evidence type="ECO:0000313" key="9">
    <source>
        <dbReference type="Proteomes" id="UP000280501"/>
    </source>
</evidence>
<dbReference type="Pfam" id="PF22698">
    <property type="entry name" value="Semialdhyde_dhC_1"/>
    <property type="match status" value="1"/>
</dbReference>
<dbReference type="GO" id="GO:0006526">
    <property type="term" value="P:L-arginine biosynthetic process"/>
    <property type="evidence" value="ECO:0007669"/>
    <property type="project" value="UniProtKB-UniRule"/>
</dbReference>
<evidence type="ECO:0000259" key="7">
    <source>
        <dbReference type="SMART" id="SM00859"/>
    </source>
</evidence>
<keyword evidence="1 5" id="KW-0055">Arginine biosynthesis</keyword>
<evidence type="ECO:0000256" key="2">
    <source>
        <dbReference type="ARBA" id="ARBA00022605"/>
    </source>
</evidence>
<accession>A0A3N4YTS7</accession>
<dbReference type="Pfam" id="PF01118">
    <property type="entry name" value="Semialdhyde_dh"/>
    <property type="match status" value="1"/>
</dbReference>
<dbReference type="CDD" id="cd23934">
    <property type="entry name" value="AGPR_1_C"/>
    <property type="match status" value="1"/>
</dbReference>
<keyword evidence="9" id="KW-1185">Reference proteome</keyword>
<feature type="active site" evidence="5 6">
    <location>
        <position position="159"/>
    </location>
</feature>
<dbReference type="Proteomes" id="UP000280501">
    <property type="component" value="Unassembled WGS sequence"/>
</dbReference>
<dbReference type="PROSITE" id="PS01224">
    <property type="entry name" value="ARGC"/>
    <property type="match status" value="1"/>
</dbReference>
<feature type="domain" description="Semialdehyde dehydrogenase NAD-binding" evidence="7">
    <location>
        <begin position="6"/>
        <end position="138"/>
    </location>
</feature>
<protein>
    <recommendedName>
        <fullName evidence="5">N-acetyl-gamma-glutamyl-phosphate reductase</fullName>
        <shortName evidence="5">AGPR</shortName>
        <ecNumber evidence="5">1.2.1.38</ecNumber>
    </recommendedName>
    <alternativeName>
        <fullName evidence="5">N-acetyl-glutamate semialdehyde dehydrogenase</fullName>
        <shortName evidence="5">NAGSA dehydrogenase</shortName>
    </alternativeName>
</protein>
<dbReference type="SUPFAM" id="SSF51735">
    <property type="entry name" value="NAD(P)-binding Rossmann-fold domains"/>
    <property type="match status" value="1"/>
</dbReference>
<dbReference type="SMART" id="SM00859">
    <property type="entry name" value="Semialdhyde_dh"/>
    <property type="match status" value="1"/>
</dbReference>
<dbReference type="PANTHER" id="PTHR32338">
    <property type="entry name" value="N-ACETYL-GAMMA-GLUTAMYL-PHOSPHATE REDUCTASE, CHLOROPLASTIC-RELATED-RELATED"/>
    <property type="match status" value="1"/>
</dbReference>
<evidence type="ECO:0000256" key="5">
    <source>
        <dbReference type="HAMAP-Rule" id="MF_00150"/>
    </source>
</evidence>
<evidence type="ECO:0000256" key="4">
    <source>
        <dbReference type="ARBA" id="ARBA00023002"/>
    </source>
</evidence>
<proteinExistence type="inferred from homology"/>
<reference evidence="8 9" key="1">
    <citation type="submission" date="2018-11" db="EMBL/GenBank/DDBJ databases">
        <title>Sequencing the genomes of 1000 actinobacteria strains.</title>
        <authorList>
            <person name="Klenk H.-P."/>
        </authorList>
    </citation>
    <scope>NUCLEOTIDE SEQUENCE [LARGE SCALE GENOMIC DNA]</scope>
    <source>
        <strain evidence="8 9">DSM 15700</strain>
    </source>
</reference>
<dbReference type="EMBL" id="RKQZ01000001">
    <property type="protein sequence ID" value="RPF21990.1"/>
    <property type="molecule type" value="Genomic_DNA"/>
</dbReference>
<name>A0A3N4YTS7_9MICO</name>
<evidence type="ECO:0000256" key="3">
    <source>
        <dbReference type="ARBA" id="ARBA00022857"/>
    </source>
</evidence>
<dbReference type="GO" id="GO:0003942">
    <property type="term" value="F:N-acetyl-gamma-glutamyl-phosphate reductase activity"/>
    <property type="evidence" value="ECO:0007669"/>
    <property type="project" value="UniProtKB-UniRule"/>
</dbReference>
<dbReference type="InterPro" id="IPR058924">
    <property type="entry name" value="AGPR_dimerisation_dom"/>
</dbReference>
<keyword evidence="3 5" id="KW-0521">NADP</keyword>
<dbReference type="InterPro" id="IPR023013">
    <property type="entry name" value="AGPR_AS"/>
</dbReference>
<comment type="subcellular location">
    <subcellularLocation>
        <location evidence="5">Cytoplasm</location>
    </subcellularLocation>
</comment>
<comment type="caution">
    <text evidence="8">The sequence shown here is derived from an EMBL/GenBank/DDBJ whole genome shotgun (WGS) entry which is preliminary data.</text>
</comment>
<evidence type="ECO:0000256" key="1">
    <source>
        <dbReference type="ARBA" id="ARBA00022571"/>
    </source>
</evidence>
<keyword evidence="2 5" id="KW-0028">Amino-acid biosynthesis</keyword>
<sequence>MSSTIRVAVAGASGYAGGEMLRLLAAHPRVEVGAVTAHTSAGTALGEHQPHLRSLAHRVIEPTTPEALAGHDVVVLALPHGASGAVAAQLPGDTLVLDLGADHRLTDAEAWRTFYGSEHAGSWPYGLPELIVAEGAGGAGVARQRDRLAGATRIAVPGCNVTAVTLGLQPGVAAGLIDPSDVVAVLANGYSGAGKSLKPHLLASEGLGSARPYAVGGTHRHIPEIAQNLRTAGAPGVRLSFTPTLVPMSRGILATVTAPLAGGSGTGTAAGAVRQAWVEAYADEPFVHVLPEGQWPSTAMTQGANTALIQVAVDEAAGRVVTVTAIDNLVKGTAGQAVQAMNIALGLPETSGLGVEGVAP</sequence>
<dbReference type="CDD" id="cd24148">
    <property type="entry name" value="AGPR_1_actinobacAGPR_like"/>
    <property type="match status" value="1"/>
</dbReference>
<dbReference type="InterPro" id="IPR050085">
    <property type="entry name" value="AGPR"/>
</dbReference>
<dbReference type="InterPro" id="IPR000706">
    <property type="entry name" value="AGPR_type-1"/>
</dbReference>
<comment type="function">
    <text evidence="5">Catalyzes the NADPH-dependent reduction of N-acetyl-5-glutamyl phosphate to yield N-acetyl-L-glutamate 5-semialdehyde.</text>
</comment>
<dbReference type="AlphaFoldDB" id="A0A3N4YTS7"/>
<dbReference type="PANTHER" id="PTHR32338:SF10">
    <property type="entry name" value="N-ACETYL-GAMMA-GLUTAMYL-PHOSPHATE REDUCTASE, CHLOROPLASTIC-RELATED"/>
    <property type="match status" value="1"/>
</dbReference>
<dbReference type="GO" id="GO:0005737">
    <property type="term" value="C:cytoplasm"/>
    <property type="evidence" value="ECO:0007669"/>
    <property type="project" value="UniProtKB-SubCell"/>
</dbReference>
<dbReference type="OrthoDB" id="9801289at2"/>
<comment type="pathway">
    <text evidence="5">Amino-acid biosynthesis; L-arginine biosynthesis; N(2)-acetyl-L-ornithine from L-glutamate: step 3/4.</text>
</comment>
<dbReference type="InterPro" id="IPR000534">
    <property type="entry name" value="Semialdehyde_DH_NAD-bd"/>
</dbReference>
<organism evidence="8 9">
    <name type="scientific">Myceligenerans xiligouense</name>
    <dbReference type="NCBI Taxonomy" id="253184"/>
    <lineage>
        <taxon>Bacteria</taxon>
        <taxon>Bacillati</taxon>
        <taxon>Actinomycetota</taxon>
        <taxon>Actinomycetes</taxon>
        <taxon>Micrococcales</taxon>
        <taxon>Promicromonosporaceae</taxon>
        <taxon>Myceligenerans</taxon>
    </lineage>
</organism>
<evidence type="ECO:0000313" key="8">
    <source>
        <dbReference type="EMBL" id="RPF21990.1"/>
    </source>
</evidence>
<dbReference type="GO" id="GO:0051287">
    <property type="term" value="F:NAD binding"/>
    <property type="evidence" value="ECO:0007669"/>
    <property type="project" value="InterPro"/>
</dbReference>
<evidence type="ECO:0000256" key="6">
    <source>
        <dbReference type="PROSITE-ProRule" id="PRU10010"/>
    </source>
</evidence>
<dbReference type="UniPathway" id="UPA00068">
    <property type="reaction ID" value="UER00108"/>
</dbReference>
<dbReference type="SUPFAM" id="SSF55347">
    <property type="entry name" value="Glyceraldehyde-3-phosphate dehydrogenase-like, C-terminal domain"/>
    <property type="match status" value="1"/>
</dbReference>
<keyword evidence="5" id="KW-0963">Cytoplasm</keyword>
<dbReference type="InterPro" id="IPR036291">
    <property type="entry name" value="NAD(P)-bd_dom_sf"/>
</dbReference>
<dbReference type="NCBIfam" id="TIGR01850">
    <property type="entry name" value="argC"/>
    <property type="match status" value="1"/>
</dbReference>
<keyword evidence="4 5" id="KW-0560">Oxidoreductase</keyword>
<dbReference type="Gene3D" id="3.30.360.10">
    <property type="entry name" value="Dihydrodipicolinate Reductase, domain 2"/>
    <property type="match status" value="1"/>
</dbReference>
<comment type="similarity">
    <text evidence="5">Belongs to the NAGSA dehydrogenase family. Type 1 subfamily.</text>
</comment>
<dbReference type="HAMAP" id="MF_00150">
    <property type="entry name" value="ArgC_type1"/>
    <property type="match status" value="1"/>
</dbReference>
<dbReference type="Gene3D" id="3.40.50.720">
    <property type="entry name" value="NAD(P)-binding Rossmann-like Domain"/>
    <property type="match status" value="1"/>
</dbReference>